<dbReference type="Proteomes" id="UP000324629">
    <property type="component" value="Unassembled WGS sequence"/>
</dbReference>
<sequence>MVNAAAIFNALELAKPKFNTHKYLFALQVKRDLVTGTLLCSENTAALLASYVVQGKYLVADMVHEIYANRLH</sequence>
<dbReference type="InterPro" id="IPR019749">
    <property type="entry name" value="Band_41_domain"/>
</dbReference>
<comment type="caution">
    <text evidence="2">The sequence shown here is derived from an EMBL/GenBank/DDBJ whole genome shotgun (WGS) entry which is preliminary data.</text>
</comment>
<dbReference type="InterPro" id="IPR035963">
    <property type="entry name" value="FERM_2"/>
</dbReference>
<protein>
    <recommendedName>
        <fullName evidence="1">FERM central domain-containing protein</fullName>
    </recommendedName>
</protein>
<organism evidence="2 3">
    <name type="scientific">Paragonimus westermani</name>
    <dbReference type="NCBI Taxonomy" id="34504"/>
    <lineage>
        <taxon>Eukaryota</taxon>
        <taxon>Metazoa</taxon>
        <taxon>Spiralia</taxon>
        <taxon>Lophotrochozoa</taxon>
        <taxon>Platyhelminthes</taxon>
        <taxon>Trematoda</taxon>
        <taxon>Digenea</taxon>
        <taxon>Plagiorchiida</taxon>
        <taxon>Troglotremata</taxon>
        <taxon>Troglotrematidae</taxon>
        <taxon>Paragonimus</taxon>
    </lineage>
</organism>
<dbReference type="PRINTS" id="PR00935">
    <property type="entry name" value="BAND41"/>
</dbReference>
<evidence type="ECO:0000259" key="1">
    <source>
        <dbReference type="Pfam" id="PF00373"/>
    </source>
</evidence>
<evidence type="ECO:0000313" key="3">
    <source>
        <dbReference type="Proteomes" id="UP000324629"/>
    </source>
</evidence>
<gene>
    <name evidence="2" type="ORF">DEA37_0013069</name>
</gene>
<dbReference type="Pfam" id="PF00373">
    <property type="entry name" value="FERM_M"/>
    <property type="match status" value="1"/>
</dbReference>
<dbReference type="SUPFAM" id="SSF47031">
    <property type="entry name" value="Second domain of FERM"/>
    <property type="match status" value="1"/>
</dbReference>
<dbReference type="PANTHER" id="PTHR45858">
    <property type="entry name" value="FERM DOMAIN CONTAINING PROTEIN"/>
    <property type="match status" value="1"/>
</dbReference>
<name>A0A5J4NQC2_9TREM</name>
<evidence type="ECO:0000313" key="2">
    <source>
        <dbReference type="EMBL" id="KAA3677701.1"/>
    </source>
</evidence>
<dbReference type="PANTHER" id="PTHR45858:SF5">
    <property type="entry name" value="MOESIN_EZRIN_RADIXIN HOMOLOG 1"/>
    <property type="match status" value="1"/>
</dbReference>
<reference evidence="2 3" key="1">
    <citation type="journal article" date="2019" name="Gigascience">
        <title>Whole-genome sequence of the oriental lung fluke Paragonimus westermani.</title>
        <authorList>
            <person name="Oey H."/>
            <person name="Zakrzewski M."/>
            <person name="Narain K."/>
            <person name="Devi K.R."/>
            <person name="Agatsuma T."/>
            <person name="Nawaratna S."/>
            <person name="Gobert G.N."/>
            <person name="Jones M.K."/>
            <person name="Ragan M.A."/>
            <person name="McManus D.P."/>
            <person name="Krause L."/>
        </authorList>
    </citation>
    <scope>NUCLEOTIDE SEQUENCE [LARGE SCALE GENOMIC DNA]</scope>
    <source>
        <strain evidence="2 3">IND2009</strain>
    </source>
</reference>
<keyword evidence="3" id="KW-1185">Reference proteome</keyword>
<accession>A0A5J4NQC2</accession>
<dbReference type="InterPro" id="IPR051835">
    <property type="entry name" value="RAC1-GEF"/>
</dbReference>
<dbReference type="GO" id="GO:0005085">
    <property type="term" value="F:guanyl-nucleotide exchange factor activity"/>
    <property type="evidence" value="ECO:0007669"/>
    <property type="project" value="TreeGrafter"/>
</dbReference>
<dbReference type="CDD" id="cd14473">
    <property type="entry name" value="FERM_B-lobe"/>
    <property type="match status" value="1"/>
</dbReference>
<dbReference type="EMBL" id="QNGE01001379">
    <property type="protein sequence ID" value="KAA3677701.1"/>
    <property type="molecule type" value="Genomic_DNA"/>
</dbReference>
<dbReference type="Gene3D" id="1.20.80.60">
    <property type="match status" value="1"/>
</dbReference>
<dbReference type="InterPro" id="IPR019748">
    <property type="entry name" value="FERM_central"/>
</dbReference>
<feature type="domain" description="FERM central" evidence="1">
    <location>
        <begin position="23"/>
        <end position="57"/>
    </location>
</feature>
<proteinExistence type="predicted"/>
<dbReference type="AlphaFoldDB" id="A0A5J4NQC2"/>